<evidence type="ECO:0000256" key="1">
    <source>
        <dbReference type="ARBA" id="ARBA00006271"/>
    </source>
</evidence>
<dbReference type="AlphaFoldDB" id="F7XKR4"/>
<sequence>MSKLTPAMSQYYQFKKEYSDCIIFFRMGDFYETFDQDAKTVSRELDITLTSRGKGKSGEKMPLAGIPYHSIDNYLPRLIKKGYKVAICEQLEDPKKAKGVVKRGVVRVVTPGTAIDSSMFENAANNYLMAISGNGNDFGLSFFDVSTGEFLTTQFSDSPPYDRVAGEVARMSPAECIICPSLAEDPDLSERLNELNIVINHFDTETFDPVNAEKNLKDHFKVSTLEGMGCEGLTYSISAAGAALAYAMDTQMRELGHVHTLRTYSDSDFMILDSITLRNLEVVRNVRGEGKSATILGVLDDTMTPMGSRILQKWILKPLISTSDINKRLDAVEEFTHNTLLRYDIRSHLSRVRDIERLTGRIVYGNSNARDLVALKKSLEAVPEIRSLQKEMDSEMIVSLTGQLYDFSQLESLIDLIDCGIVDEPPVSVRDGGLIKSGYSTELDEIRGMSRHGKEWIASFQKRERERTGIKSLKVGYNKVFGYYIEVTKANSSQVPEDYIIKQTMANSERFYTPELKKWEEAIISADEKITTLEYELFSEINSKISDYSKQLQKTADVIGKMDVLSNLAEIAVNRNYTRPAVTADCRILVRDGRHPVVESSVPGGFVPNDTEMDCSKNQFALITGPNMAGKSTYMRQVALIVIMAQAGSFVPASHASIGLVDRIFTRVGAFDDLASGQSTFMVEMVELANILNNATPKSLILLDEIGRGTSTYDGYSIAKAVVEYIHNKDRAGVRSMFATHYHQLTDLSERLERVNNYHIAVREEGDDLVFLRKIIPGATDKSYGIHVARLAGVPRRVTQRAKEILEGIENESSLGEKDNATRKRSGYTQLIFDIDRSSRKPQMYDPVADRIRNMNLDEMTPLEALNTLNEIKNELNSKEV</sequence>
<keyword evidence="3 7" id="KW-0227">DNA damage</keyword>
<dbReference type="InterPro" id="IPR007696">
    <property type="entry name" value="DNA_mismatch_repair_MutS_core"/>
</dbReference>
<protein>
    <recommendedName>
        <fullName evidence="7 8">DNA mismatch repair protein MutS</fullName>
    </recommendedName>
</protein>
<dbReference type="InterPro" id="IPR045076">
    <property type="entry name" value="MutS"/>
</dbReference>
<dbReference type="Pfam" id="PF05192">
    <property type="entry name" value="MutS_III"/>
    <property type="match status" value="1"/>
</dbReference>
<dbReference type="GeneID" id="10823586"/>
<organism evidence="11 12">
    <name type="scientific">Methanosalsum zhilinae (strain DSM 4017 / NBRC 107636 / OCM 62 / WeN5)</name>
    <name type="common">Methanohalophilus zhilinae</name>
    <dbReference type="NCBI Taxonomy" id="679901"/>
    <lineage>
        <taxon>Archaea</taxon>
        <taxon>Methanobacteriati</taxon>
        <taxon>Methanobacteriota</taxon>
        <taxon>Stenosarchaea group</taxon>
        <taxon>Methanomicrobia</taxon>
        <taxon>Methanosarcinales</taxon>
        <taxon>Methanosarcinaceae</taxon>
        <taxon>Methanosalsum</taxon>
    </lineage>
</organism>
<evidence type="ECO:0000256" key="2">
    <source>
        <dbReference type="ARBA" id="ARBA00022741"/>
    </source>
</evidence>
<dbReference type="EMBL" id="CP002101">
    <property type="protein sequence ID" value="AEH61777.1"/>
    <property type="molecule type" value="Genomic_DNA"/>
</dbReference>
<accession>F7XKR4</accession>
<dbReference type="SUPFAM" id="SSF48334">
    <property type="entry name" value="DNA repair protein MutS, domain III"/>
    <property type="match status" value="1"/>
</dbReference>
<dbReference type="GO" id="GO:0006298">
    <property type="term" value="P:mismatch repair"/>
    <property type="evidence" value="ECO:0007669"/>
    <property type="project" value="UniProtKB-UniRule"/>
</dbReference>
<dbReference type="InterPro" id="IPR007695">
    <property type="entry name" value="DNA_mismatch_repair_MutS-lik_N"/>
</dbReference>
<dbReference type="SUPFAM" id="SSF55271">
    <property type="entry name" value="DNA repair protein MutS, domain I"/>
    <property type="match status" value="1"/>
</dbReference>
<dbReference type="Pfam" id="PF01624">
    <property type="entry name" value="MutS_I"/>
    <property type="match status" value="1"/>
</dbReference>
<reference evidence="11 12" key="1">
    <citation type="submission" date="2010-07" db="EMBL/GenBank/DDBJ databases">
        <title>The complete genome of Methanosalsum zhilinae DSM 4017.</title>
        <authorList>
            <consortium name="US DOE Joint Genome Institute (JGI-PGF)"/>
            <person name="Lucas S."/>
            <person name="Copeland A."/>
            <person name="Lapidus A."/>
            <person name="Glavina del Rio T."/>
            <person name="Dalin E."/>
            <person name="Tice H."/>
            <person name="Bruce D."/>
            <person name="Goodwin L."/>
            <person name="Pitluck S."/>
            <person name="Kyrpides N."/>
            <person name="Mavromatis K."/>
            <person name="Ovchinnikova G."/>
            <person name="Daligault H."/>
            <person name="Detter J.C."/>
            <person name="Han C."/>
            <person name="Tapia R."/>
            <person name="Larimer F."/>
            <person name="Land M."/>
            <person name="Hauser L."/>
            <person name="Markowitz V."/>
            <person name="Cheng J.-F."/>
            <person name="Hugenholtz P."/>
            <person name="Woyke T."/>
            <person name="Wu D."/>
            <person name="Spring S."/>
            <person name="Schueler E."/>
            <person name="Brambilla E."/>
            <person name="Klenk H.-P."/>
            <person name="Eisen J.A."/>
        </authorList>
    </citation>
    <scope>NUCLEOTIDE SEQUENCE [LARGE SCALE GENOMIC DNA]</scope>
    <source>
        <strain evidence="12">DSM 4017 / NBRC 107636 / OCM 62 / WeN5</strain>
    </source>
</reference>
<evidence type="ECO:0000256" key="3">
    <source>
        <dbReference type="ARBA" id="ARBA00022763"/>
    </source>
</evidence>
<dbReference type="InterPro" id="IPR005748">
    <property type="entry name" value="DNA_mismatch_repair_MutS"/>
</dbReference>
<feature type="domain" description="DNA mismatch repair proteins mutS family" evidence="10">
    <location>
        <begin position="699"/>
        <end position="715"/>
    </location>
</feature>
<proteinExistence type="inferred from homology"/>
<evidence type="ECO:0000256" key="7">
    <source>
        <dbReference type="HAMAP-Rule" id="MF_00096"/>
    </source>
</evidence>
<dbReference type="InterPro" id="IPR036678">
    <property type="entry name" value="MutS_con_dom_sf"/>
</dbReference>
<feature type="binding site" evidence="7">
    <location>
        <begin position="625"/>
        <end position="632"/>
    </location>
    <ligand>
        <name>ATP</name>
        <dbReference type="ChEBI" id="CHEBI:30616"/>
    </ligand>
</feature>
<evidence type="ECO:0000256" key="9">
    <source>
        <dbReference type="RuleBase" id="RU003756"/>
    </source>
</evidence>
<dbReference type="GO" id="GO:0003684">
    <property type="term" value="F:damaged DNA binding"/>
    <property type="evidence" value="ECO:0007669"/>
    <property type="project" value="UniProtKB-UniRule"/>
</dbReference>
<dbReference type="Proteomes" id="UP000006622">
    <property type="component" value="Chromosome"/>
</dbReference>
<dbReference type="PIRSF" id="PIRSF037677">
    <property type="entry name" value="DNA_mis_repair_Msh6"/>
    <property type="match status" value="1"/>
</dbReference>
<dbReference type="PROSITE" id="PS00486">
    <property type="entry name" value="DNA_MISMATCH_REPAIR_2"/>
    <property type="match status" value="1"/>
</dbReference>
<dbReference type="InterPro" id="IPR007860">
    <property type="entry name" value="DNA_mmatch_repair_MutS_con_dom"/>
</dbReference>
<dbReference type="InterPro" id="IPR007861">
    <property type="entry name" value="DNA_mismatch_repair_MutS_clamp"/>
</dbReference>
<dbReference type="InterPro" id="IPR036187">
    <property type="entry name" value="DNA_mismatch_repair_MutS_sf"/>
</dbReference>
<dbReference type="HAMAP" id="MF_00096">
    <property type="entry name" value="MutS"/>
    <property type="match status" value="1"/>
</dbReference>
<dbReference type="Pfam" id="PF00488">
    <property type="entry name" value="MutS_V"/>
    <property type="match status" value="1"/>
</dbReference>
<dbReference type="SMART" id="SM00533">
    <property type="entry name" value="MUTSd"/>
    <property type="match status" value="1"/>
</dbReference>
<dbReference type="Pfam" id="PF05190">
    <property type="entry name" value="MutS_IV"/>
    <property type="match status" value="1"/>
</dbReference>
<dbReference type="Pfam" id="PF05188">
    <property type="entry name" value="MutS_II"/>
    <property type="match status" value="1"/>
</dbReference>
<dbReference type="SUPFAM" id="SSF52540">
    <property type="entry name" value="P-loop containing nucleoside triphosphate hydrolases"/>
    <property type="match status" value="1"/>
</dbReference>
<dbReference type="GO" id="GO:0140664">
    <property type="term" value="F:ATP-dependent DNA damage sensor activity"/>
    <property type="evidence" value="ECO:0007669"/>
    <property type="project" value="InterPro"/>
</dbReference>
<dbReference type="OrthoDB" id="146065at2157"/>
<evidence type="ECO:0000313" key="11">
    <source>
        <dbReference type="EMBL" id="AEH61777.1"/>
    </source>
</evidence>
<comment type="function">
    <text evidence="7">This protein is involved in the repair of mismatches in DNA. It is possible that it carries out the mismatch recognition step. This protein has a weak ATPase activity.</text>
</comment>
<evidence type="ECO:0000256" key="6">
    <source>
        <dbReference type="ARBA" id="ARBA00023204"/>
    </source>
</evidence>
<evidence type="ECO:0000313" key="12">
    <source>
        <dbReference type="Proteomes" id="UP000006622"/>
    </source>
</evidence>
<keyword evidence="5 7" id="KW-0238">DNA-binding</keyword>
<dbReference type="InterPro" id="IPR027417">
    <property type="entry name" value="P-loop_NTPase"/>
</dbReference>
<dbReference type="FunFam" id="3.40.1170.10:FF:000001">
    <property type="entry name" value="DNA mismatch repair protein MutS"/>
    <property type="match status" value="1"/>
</dbReference>
<evidence type="ECO:0000256" key="4">
    <source>
        <dbReference type="ARBA" id="ARBA00022840"/>
    </source>
</evidence>
<dbReference type="PANTHER" id="PTHR11361:SF34">
    <property type="entry name" value="DNA MISMATCH REPAIR PROTEIN MSH1, MITOCHONDRIAL"/>
    <property type="match status" value="1"/>
</dbReference>
<gene>
    <name evidence="7" type="primary">mutS</name>
    <name evidence="11" type="ordered locus">Mzhil_1942</name>
</gene>
<dbReference type="Gene3D" id="3.40.1170.10">
    <property type="entry name" value="DNA repair protein MutS, domain I"/>
    <property type="match status" value="1"/>
</dbReference>
<evidence type="ECO:0000256" key="5">
    <source>
        <dbReference type="ARBA" id="ARBA00023125"/>
    </source>
</evidence>
<dbReference type="FunFam" id="1.10.1420.10:FF:000007">
    <property type="entry name" value="DNA mismatch repair protein MutS"/>
    <property type="match status" value="1"/>
</dbReference>
<dbReference type="SUPFAM" id="SSF53150">
    <property type="entry name" value="DNA repair protein MutS, domain II"/>
    <property type="match status" value="1"/>
</dbReference>
<keyword evidence="6 7" id="KW-0234">DNA repair</keyword>
<name>F7XKR4_METZD</name>
<dbReference type="InterPro" id="IPR017261">
    <property type="entry name" value="DNA_mismatch_repair_MutS/MSH"/>
</dbReference>
<dbReference type="GO" id="GO:0005524">
    <property type="term" value="F:ATP binding"/>
    <property type="evidence" value="ECO:0007669"/>
    <property type="project" value="UniProtKB-UniRule"/>
</dbReference>
<evidence type="ECO:0000259" key="10">
    <source>
        <dbReference type="PROSITE" id="PS00486"/>
    </source>
</evidence>
<dbReference type="InterPro" id="IPR016151">
    <property type="entry name" value="DNA_mismatch_repair_MutS_N"/>
</dbReference>
<dbReference type="PANTHER" id="PTHR11361">
    <property type="entry name" value="DNA MISMATCH REPAIR PROTEIN MUTS FAMILY MEMBER"/>
    <property type="match status" value="1"/>
</dbReference>
<dbReference type="NCBIfam" id="TIGR01070">
    <property type="entry name" value="mutS1"/>
    <property type="match status" value="1"/>
</dbReference>
<dbReference type="Gene3D" id="3.30.420.110">
    <property type="entry name" value="MutS, connector domain"/>
    <property type="match status" value="1"/>
</dbReference>
<dbReference type="STRING" id="679901.Mzhil_1942"/>
<dbReference type="CDD" id="cd03284">
    <property type="entry name" value="ABC_MutS1"/>
    <property type="match status" value="1"/>
</dbReference>
<dbReference type="FunFam" id="3.40.50.300:FF:001579">
    <property type="entry name" value="DNA mismatch repair protein MutS"/>
    <property type="match status" value="1"/>
</dbReference>
<dbReference type="NCBIfam" id="NF003810">
    <property type="entry name" value="PRK05399.1"/>
    <property type="match status" value="1"/>
</dbReference>
<evidence type="ECO:0000256" key="8">
    <source>
        <dbReference type="NCBIfam" id="TIGR01070"/>
    </source>
</evidence>
<keyword evidence="4 7" id="KW-0067">ATP-binding</keyword>
<keyword evidence="2 7" id="KW-0547">Nucleotide-binding</keyword>
<dbReference type="HOGENOM" id="CLU_002472_3_1_2"/>
<dbReference type="RefSeq" id="WP_013899213.1">
    <property type="nucleotide sequence ID" value="NC_015676.1"/>
</dbReference>
<comment type="similarity">
    <text evidence="1 7 9">Belongs to the DNA mismatch repair MutS family.</text>
</comment>
<dbReference type="GO" id="GO:0030983">
    <property type="term" value="F:mismatched DNA binding"/>
    <property type="evidence" value="ECO:0007669"/>
    <property type="project" value="InterPro"/>
</dbReference>
<dbReference type="InterPro" id="IPR000432">
    <property type="entry name" value="DNA_mismatch_repair_MutS_C"/>
</dbReference>
<dbReference type="SMART" id="SM00534">
    <property type="entry name" value="MUTSac"/>
    <property type="match status" value="1"/>
</dbReference>
<keyword evidence="12" id="KW-1185">Reference proteome</keyword>
<dbReference type="Gene3D" id="3.40.50.300">
    <property type="entry name" value="P-loop containing nucleotide triphosphate hydrolases"/>
    <property type="match status" value="1"/>
</dbReference>
<dbReference type="Gene3D" id="1.10.1420.10">
    <property type="match status" value="2"/>
</dbReference>
<dbReference type="KEGG" id="mzh:Mzhil_1942"/>